<protein>
    <submittedName>
        <fullName evidence="7">Actin filament associated protein 1-like 1a</fullName>
    </submittedName>
</protein>
<keyword evidence="4" id="KW-0677">Repeat</keyword>
<dbReference type="InterPro" id="IPR030113">
    <property type="entry name" value="AFAP"/>
</dbReference>
<keyword evidence="8" id="KW-1185">Reference proteome</keyword>
<sequence>MEDVLVSELSALLKLLDQETLSASTQEKKSSVRKLLQQISPAVTGTDYIYMNMPVYGNGTSFVESLFETFDCDLADLREATEDTKQDQQSLINETDAPQQACDCHLSIRPSTNPSVHPPIHSSIHHSILLYIHPSIHVSIGLSIHPFYHPSIHGRDSSVLIGMYLEVKGDI</sequence>
<evidence type="ECO:0000313" key="8">
    <source>
        <dbReference type="Proteomes" id="UP000694546"/>
    </source>
</evidence>
<keyword evidence="6" id="KW-0966">Cell projection</keyword>
<dbReference type="GO" id="GO:0042995">
    <property type="term" value="C:cell projection"/>
    <property type="evidence" value="ECO:0007669"/>
    <property type="project" value="UniProtKB-SubCell"/>
</dbReference>
<accession>A0A8C5BCV5</accession>
<keyword evidence="3" id="KW-0963">Cytoplasm</keyword>
<evidence type="ECO:0000256" key="1">
    <source>
        <dbReference type="ARBA" id="ARBA00004316"/>
    </source>
</evidence>
<dbReference type="Ensembl" id="ENSGMOT00000028779.1">
    <property type="protein sequence ID" value="ENSGMOP00000043659.1"/>
    <property type="gene ID" value="ENSGMOG00000001890.2"/>
</dbReference>
<comment type="subcellular location">
    <subcellularLocation>
        <location evidence="1">Cell projection</location>
    </subcellularLocation>
    <subcellularLocation>
        <location evidence="2">Cytoplasm</location>
    </subcellularLocation>
</comment>
<evidence type="ECO:0000256" key="3">
    <source>
        <dbReference type="ARBA" id="ARBA00022490"/>
    </source>
</evidence>
<name>A0A8C5BCV5_GADMO</name>
<dbReference type="PANTHER" id="PTHR14338">
    <property type="entry name" value="ACTIN FILAMENT-ASSOCIATED PROTEIN 1 FAMILY MEMBER"/>
    <property type="match status" value="1"/>
</dbReference>
<reference evidence="7" key="1">
    <citation type="submission" date="2025-08" db="UniProtKB">
        <authorList>
            <consortium name="Ensembl"/>
        </authorList>
    </citation>
    <scope>IDENTIFICATION</scope>
</reference>
<proteinExistence type="predicted"/>
<dbReference type="Proteomes" id="UP000694546">
    <property type="component" value="Chromosome 10"/>
</dbReference>
<evidence type="ECO:0000256" key="4">
    <source>
        <dbReference type="ARBA" id="ARBA00022737"/>
    </source>
</evidence>
<dbReference type="AlphaFoldDB" id="A0A8C5BCV5"/>
<dbReference type="PANTHER" id="PTHR14338:SF1">
    <property type="entry name" value="ACTIN FILAMENT-ASSOCIATED PROTEIN 1-LIKE 1"/>
    <property type="match status" value="1"/>
</dbReference>
<organism evidence="7 8">
    <name type="scientific">Gadus morhua</name>
    <name type="common">Atlantic cod</name>
    <dbReference type="NCBI Taxonomy" id="8049"/>
    <lineage>
        <taxon>Eukaryota</taxon>
        <taxon>Metazoa</taxon>
        <taxon>Chordata</taxon>
        <taxon>Craniata</taxon>
        <taxon>Vertebrata</taxon>
        <taxon>Euteleostomi</taxon>
        <taxon>Actinopterygii</taxon>
        <taxon>Neopterygii</taxon>
        <taxon>Teleostei</taxon>
        <taxon>Neoteleostei</taxon>
        <taxon>Acanthomorphata</taxon>
        <taxon>Zeiogadaria</taxon>
        <taxon>Gadariae</taxon>
        <taxon>Gadiformes</taxon>
        <taxon>Gadoidei</taxon>
        <taxon>Gadidae</taxon>
        <taxon>Gadus</taxon>
    </lineage>
</organism>
<evidence type="ECO:0000313" key="7">
    <source>
        <dbReference type="Ensembl" id="ENSGMOP00000043659.1"/>
    </source>
</evidence>
<reference evidence="7" key="2">
    <citation type="submission" date="2025-09" db="UniProtKB">
        <authorList>
            <consortium name="Ensembl"/>
        </authorList>
    </citation>
    <scope>IDENTIFICATION</scope>
</reference>
<dbReference type="GeneTree" id="ENSGT00950000183067"/>
<evidence type="ECO:0000256" key="6">
    <source>
        <dbReference type="ARBA" id="ARBA00023273"/>
    </source>
</evidence>
<dbReference type="GO" id="GO:0017124">
    <property type="term" value="F:SH3 domain binding"/>
    <property type="evidence" value="ECO:0007669"/>
    <property type="project" value="TreeGrafter"/>
</dbReference>
<keyword evidence="5" id="KW-0175">Coiled coil</keyword>
<evidence type="ECO:0000256" key="2">
    <source>
        <dbReference type="ARBA" id="ARBA00004496"/>
    </source>
</evidence>
<evidence type="ECO:0000256" key="5">
    <source>
        <dbReference type="ARBA" id="ARBA00023054"/>
    </source>
</evidence>
<dbReference type="GO" id="GO:0005829">
    <property type="term" value="C:cytosol"/>
    <property type="evidence" value="ECO:0007669"/>
    <property type="project" value="TreeGrafter"/>
</dbReference>